<dbReference type="Proteomes" id="UP000570678">
    <property type="component" value="Unassembled WGS sequence"/>
</dbReference>
<gene>
    <name evidence="2" type="ORF">HGA15_19265</name>
</gene>
<dbReference type="Gene3D" id="3.40.50.1820">
    <property type="entry name" value="alpha/beta hydrolase"/>
    <property type="match status" value="1"/>
</dbReference>
<dbReference type="InterPro" id="IPR050266">
    <property type="entry name" value="AB_hydrolase_sf"/>
</dbReference>
<keyword evidence="2" id="KW-0378">Hydrolase</keyword>
<keyword evidence="3" id="KW-1185">Reference proteome</keyword>
<dbReference type="Pfam" id="PF12697">
    <property type="entry name" value="Abhydrolase_6"/>
    <property type="match status" value="1"/>
</dbReference>
<comment type="caution">
    <text evidence="2">The sequence shown here is derived from an EMBL/GenBank/DDBJ whole genome shotgun (WGS) entry which is preliminary data.</text>
</comment>
<reference evidence="2 3" key="1">
    <citation type="submission" date="2020-04" db="EMBL/GenBank/DDBJ databases">
        <title>MicrobeNet Type strains.</title>
        <authorList>
            <person name="Nicholson A.C."/>
        </authorList>
    </citation>
    <scope>NUCLEOTIDE SEQUENCE [LARGE SCALE GENOMIC DNA]</scope>
    <source>
        <strain evidence="2 3">JCM 3332</strain>
    </source>
</reference>
<dbReference type="SUPFAM" id="SSF53474">
    <property type="entry name" value="alpha/beta-Hydrolases"/>
    <property type="match status" value="1"/>
</dbReference>
<dbReference type="PANTHER" id="PTHR43798:SF33">
    <property type="entry name" value="HYDROLASE, PUTATIVE (AFU_ORTHOLOGUE AFUA_2G14860)-RELATED"/>
    <property type="match status" value="1"/>
</dbReference>
<dbReference type="EMBL" id="JAAXOT010000009">
    <property type="protein sequence ID" value="NKY58239.1"/>
    <property type="molecule type" value="Genomic_DNA"/>
</dbReference>
<evidence type="ECO:0000313" key="3">
    <source>
        <dbReference type="Proteomes" id="UP000570678"/>
    </source>
</evidence>
<proteinExistence type="predicted"/>
<evidence type="ECO:0000313" key="2">
    <source>
        <dbReference type="EMBL" id="NKY58239.1"/>
    </source>
</evidence>
<dbReference type="RefSeq" id="WP_062979145.1">
    <property type="nucleotide sequence ID" value="NZ_JARWNH010000123.1"/>
</dbReference>
<dbReference type="AlphaFoldDB" id="A0A846YMU3"/>
<dbReference type="InterPro" id="IPR029058">
    <property type="entry name" value="AB_hydrolase_fold"/>
</dbReference>
<protein>
    <submittedName>
        <fullName evidence="2">Alpha/beta hydrolase</fullName>
    </submittedName>
</protein>
<name>A0A846YMU3_9NOCA</name>
<dbReference type="GO" id="GO:0016020">
    <property type="term" value="C:membrane"/>
    <property type="evidence" value="ECO:0007669"/>
    <property type="project" value="TreeGrafter"/>
</dbReference>
<evidence type="ECO:0000259" key="1">
    <source>
        <dbReference type="Pfam" id="PF12697"/>
    </source>
</evidence>
<sequence length="312" mass="33557">MVAALIVAVAVLAWLVLRDTSPVGHFDSAADKDRYLAAYDEAMREMPGPDRVLDVRTDYGIVRVYRYAGPPGTGDLEPFLLLPGTRSGAPVFAGNMPGLLAQRPVYALDLLGEPGMSVQDRPIENHADQARWLHEVLRALPEPGFHLLGLSIGGWTAANLAIHHPEKVASLILVEPVQTFAGLSAELVVRSLPASVSWFPKSWRDSFSSWTAGGAPVEDIAVARMIEAGMSAYTMKQPQPSLIDPQQLRALAVPVLVIIAGNSPMHDSAATARTARENLRYGTVHVYPGASHAINGEHPQRISADIAEFLAG</sequence>
<feature type="domain" description="AB hydrolase-1" evidence="1">
    <location>
        <begin position="80"/>
        <end position="302"/>
    </location>
</feature>
<accession>A0A846YMU3</accession>
<organism evidence="2 3">
    <name type="scientific">Nocardia flavorosea</name>
    <dbReference type="NCBI Taxonomy" id="53429"/>
    <lineage>
        <taxon>Bacteria</taxon>
        <taxon>Bacillati</taxon>
        <taxon>Actinomycetota</taxon>
        <taxon>Actinomycetes</taxon>
        <taxon>Mycobacteriales</taxon>
        <taxon>Nocardiaceae</taxon>
        <taxon>Nocardia</taxon>
    </lineage>
</organism>
<dbReference type="InterPro" id="IPR000073">
    <property type="entry name" value="AB_hydrolase_1"/>
</dbReference>
<dbReference type="GO" id="GO:0016787">
    <property type="term" value="F:hydrolase activity"/>
    <property type="evidence" value="ECO:0007669"/>
    <property type="project" value="UniProtKB-KW"/>
</dbReference>
<dbReference type="PANTHER" id="PTHR43798">
    <property type="entry name" value="MONOACYLGLYCEROL LIPASE"/>
    <property type="match status" value="1"/>
</dbReference>